<name>A0A662YKR5_ACIRT</name>
<keyword evidence="13" id="KW-0325">Glycoprotein</keyword>
<sequence length="1659" mass="184239">MPKSLYHIIVTLLSELRTRQVAVACGLNLKRDAGNEQTLARSSTLKRVVRKLSVDPDSLRPLRRTKRRWVLTTIEVEEGDPGPFPKFAANLFNDREINLTIKYLISGPGVDENPRGYFSVDDKTGEVYMLKTVDRETTPTFVIRFDVADRRTGKIVDQSLVFNIDVKDKNDNAPKFKNSVVDVLLKENSPAGSDVFLLQAEDTDQRGTPNSEFSYSVVSQEPPSTKSQFTINPKTGILSFEGCLDYQSTKSYKILVEAKDHGDPQLSSTATMNIKIEDANNNPPVFVKKEFTGNVKEQQVGVSVLRVSVEDKDTPNTPAWRAKYTVTKGNEDGNYKIETDPQTNDGILTVIKPMDYEKGSRNELEISVENEEPLYICPGAGGRVPTAGGYRVPVVVNVEDVNDPPYFDPSEITVYQTEGTKVPIQLGKVHAVDLDAAHSTLRYEIPAGGDPAKWLTVDKNTGEVTVIAEMDRESPYVNNSIYSVIVLAIDDGKPPQTGTATVLIHLTDVNDNNPFLDSKYVHMCDDPKDTSIVVKATDKDIEPYSGPFIFQLLDKGNDVTNTWKLEQLQGESIKLLRLRELPTGNYTVPLKIIDQQGLATEEDLMLRICECSQEGVCRPLEAQSTSFGGAAIGALIGALLLMLLLLLCCVRCECSGKKISEFPPDTVDEGNQTLIKYNDEGGGCRSQMEPAMYSRIMSLKEQNLESERMNLQEKIATRLFVLNGLDANFNNYEPHIYAEEGELHKVHSLDDISIANNSQGLDFLQDLGPKFRTLGGVCQEHLDMFQAHRNGTSQLSHRHKRSWIIAMYTIEEERRSTFSLGIIPVNVSDDTKVEYQISGMGVDEEPKGVLRINRDTGELFVVKKVDREKHQSLKKAEKYVLIVEAKDEGDKIQLSSSTTVFITVEDENNNRPVMEGTNLVANVKERDSNVTLLRIKVSDRDYPHTPGWKAKYTIVSGNENKNYKILTDPDTNDGVLTLVKSLDYEDGQKRTLSIMVENEIPYSTCTVKKVVADGLWKLEKTSDEAAETKTVTIIVEDVNDPPEFIPPFGTVYVEENSATGIKLKTFTAVDRDASLSSKFRYSVGVDPAGWVSIDQTGTVTNKQKVDRESPYVKNNTYTVTLLAIDNGLPPMTGTATLVIYITDVNDNTPHLLTTDIDMCVGETASVADLTAEDKDEEPYSGPFFFQLLEKESLKGKWRLESTLGYTVRLIKEKDVYSGVYVLHFKIQDTQGILLLALVCTSARDKLVFTQIDHCDSSLLNSNTEHIGSDCQLVANVKERDSNVTLLRIKVSDRDKPHTPGWKAKYTIVSGNENNSYKILTDPDTNDGVLTLVKPLDFEDGYLRELSVQVENETPFFSCSVKRVVADDLWEVDYSDPEAGSTGIGFKPKNLTVIVNVEDINDAPDFVPPIKVVYLEENDKIGKELQTFTAIDKDGSLSSEFRYTVGVDPAGWVSIDPKTGTVITTQLMDRESPFVINNTYTVILHAVDNGKPPMTGSGTLVIHLTDVNDCIPYLLTPHIDMCANETASMTKLAAQDDDEDPYSGPFSFNLLEKESLKGKWRLDPTHGYSVNLIKEENVYSGIYILHLEISDRQGVSSKHNLTVTVCDCPTSAPANCGTRRLSSVTMEASAVGILFAALFLMLGKTVTARPARKDLTAEKS</sequence>
<evidence type="ECO:0000256" key="15">
    <source>
        <dbReference type="ARBA" id="ARBA00062925"/>
    </source>
</evidence>
<dbReference type="FunFam" id="2.60.40.60:FF:000019">
    <property type="entry name" value="Cadherin 2"/>
    <property type="match status" value="3"/>
</dbReference>
<gene>
    <name evidence="20" type="ORF">EOD39_14949</name>
</gene>
<dbReference type="GO" id="GO:0060027">
    <property type="term" value="P:convergent extension involved in gastrulation"/>
    <property type="evidence" value="ECO:0007669"/>
    <property type="project" value="UniProtKB-ARBA"/>
</dbReference>
<feature type="domain" description="Cadherin" evidence="19">
    <location>
        <begin position="1283"/>
        <end position="1405"/>
    </location>
</feature>
<keyword evidence="6" id="KW-0479">Metal-binding</keyword>
<protein>
    <recommendedName>
        <fullName evidence="16">Cadherin-like protein 26</fullName>
    </recommendedName>
</protein>
<dbReference type="FunFam" id="2.60.40.60:FF:000095">
    <property type="entry name" value="Cadherin 13"/>
    <property type="match status" value="3"/>
</dbReference>
<evidence type="ECO:0000256" key="8">
    <source>
        <dbReference type="ARBA" id="ARBA00022737"/>
    </source>
</evidence>
<evidence type="ECO:0000256" key="18">
    <source>
        <dbReference type="SAM" id="Phobius"/>
    </source>
</evidence>
<keyword evidence="9 17" id="KW-0106">Calcium</keyword>
<dbReference type="GO" id="GO:0055113">
    <property type="term" value="P:epiboly involved in gastrulation with mouth forming second"/>
    <property type="evidence" value="ECO:0007669"/>
    <property type="project" value="UniProtKB-ARBA"/>
</dbReference>
<feature type="domain" description="Cadherin" evidence="19">
    <location>
        <begin position="915"/>
        <end position="1044"/>
    </location>
</feature>
<keyword evidence="4" id="KW-0963">Cytoplasm</keyword>
<evidence type="ECO:0000256" key="13">
    <source>
        <dbReference type="ARBA" id="ARBA00023180"/>
    </source>
</evidence>
<dbReference type="InterPro" id="IPR002126">
    <property type="entry name" value="Cadherin-like_dom"/>
</dbReference>
<dbReference type="GO" id="GO:0016339">
    <property type="term" value="P:calcium-dependent cell-cell adhesion via plasma membrane cell adhesion molecules"/>
    <property type="evidence" value="ECO:0007669"/>
    <property type="project" value="TreeGrafter"/>
</dbReference>
<keyword evidence="7" id="KW-0732">Signal</keyword>
<keyword evidence="3" id="KW-1003">Cell membrane</keyword>
<dbReference type="Gene3D" id="2.60.40.60">
    <property type="entry name" value="Cadherins"/>
    <property type="match status" value="12"/>
</dbReference>
<feature type="transmembrane region" description="Helical" evidence="18">
    <location>
        <begin position="1623"/>
        <end position="1642"/>
    </location>
</feature>
<organism evidence="20 21">
    <name type="scientific">Acipenser ruthenus</name>
    <name type="common">Sterlet sturgeon</name>
    <dbReference type="NCBI Taxonomy" id="7906"/>
    <lineage>
        <taxon>Eukaryota</taxon>
        <taxon>Metazoa</taxon>
        <taxon>Chordata</taxon>
        <taxon>Craniata</taxon>
        <taxon>Vertebrata</taxon>
        <taxon>Euteleostomi</taxon>
        <taxon>Actinopterygii</taxon>
        <taxon>Chondrostei</taxon>
        <taxon>Acipenseriformes</taxon>
        <taxon>Acipenseridae</taxon>
        <taxon>Acipenser</taxon>
    </lineage>
</organism>
<dbReference type="GO" id="GO:0000902">
    <property type="term" value="P:cell morphogenesis"/>
    <property type="evidence" value="ECO:0007669"/>
    <property type="project" value="TreeGrafter"/>
</dbReference>
<dbReference type="GO" id="GO:0007043">
    <property type="term" value="P:cell-cell junction assembly"/>
    <property type="evidence" value="ECO:0007669"/>
    <property type="project" value="TreeGrafter"/>
</dbReference>
<dbReference type="InterPro" id="IPR027397">
    <property type="entry name" value="Catenin-bd_sf"/>
</dbReference>
<dbReference type="PRINTS" id="PR00205">
    <property type="entry name" value="CADHERIN"/>
</dbReference>
<dbReference type="PROSITE" id="PS50268">
    <property type="entry name" value="CADHERIN_2"/>
    <property type="match status" value="11"/>
</dbReference>
<keyword evidence="5 18" id="KW-0812">Transmembrane</keyword>
<dbReference type="EMBL" id="SCEB01001294">
    <property type="protein sequence ID" value="RXM97022.1"/>
    <property type="molecule type" value="Genomic_DNA"/>
</dbReference>
<dbReference type="PROSITE" id="PS00232">
    <property type="entry name" value="CADHERIN_1"/>
    <property type="match status" value="2"/>
</dbReference>
<evidence type="ECO:0000256" key="17">
    <source>
        <dbReference type="PROSITE-ProRule" id="PRU00043"/>
    </source>
</evidence>
<keyword evidence="12 18" id="KW-0472">Membrane</keyword>
<evidence type="ECO:0000256" key="9">
    <source>
        <dbReference type="ARBA" id="ARBA00022837"/>
    </source>
</evidence>
<evidence type="ECO:0000256" key="6">
    <source>
        <dbReference type="ARBA" id="ARBA00022723"/>
    </source>
</evidence>
<feature type="domain" description="Cadherin" evidence="19">
    <location>
        <begin position="408"/>
        <end position="516"/>
    </location>
</feature>
<reference evidence="20 21" key="1">
    <citation type="submission" date="2019-01" db="EMBL/GenBank/DDBJ databases">
        <title>Draft Genome and Complete Hox-Cluster Characterization of the Sterlet Sturgeon (Acipenser ruthenus).</title>
        <authorList>
            <person name="Wei Q."/>
        </authorList>
    </citation>
    <scope>NUCLEOTIDE SEQUENCE [LARGE SCALE GENOMIC DNA]</scope>
    <source>
        <strain evidence="20">WHYD16114868_AA</strain>
        <tissue evidence="20">Blood</tissue>
    </source>
</reference>
<evidence type="ECO:0000256" key="2">
    <source>
        <dbReference type="ARBA" id="ARBA00004496"/>
    </source>
</evidence>
<feature type="domain" description="Cadherin" evidence="19">
    <location>
        <begin position="94"/>
        <end position="176"/>
    </location>
</feature>
<feature type="domain" description="Cadherin" evidence="19">
    <location>
        <begin position="809"/>
        <end position="914"/>
    </location>
</feature>
<dbReference type="GO" id="GO:0005912">
    <property type="term" value="C:adherens junction"/>
    <property type="evidence" value="ECO:0007669"/>
    <property type="project" value="TreeGrafter"/>
</dbReference>
<feature type="domain" description="Cadherin" evidence="19">
    <location>
        <begin position="1045"/>
        <end position="1151"/>
    </location>
</feature>
<dbReference type="GO" id="GO:0005737">
    <property type="term" value="C:cytoplasm"/>
    <property type="evidence" value="ECO:0007669"/>
    <property type="project" value="UniProtKB-SubCell"/>
</dbReference>
<dbReference type="PANTHER" id="PTHR24027:SF78">
    <property type="entry name" value="CADHERIN-LIKE PROTEIN 26"/>
    <property type="match status" value="1"/>
</dbReference>
<evidence type="ECO:0000256" key="10">
    <source>
        <dbReference type="ARBA" id="ARBA00022889"/>
    </source>
</evidence>
<dbReference type="SUPFAM" id="SSF49313">
    <property type="entry name" value="Cadherin-like"/>
    <property type="match status" value="12"/>
</dbReference>
<dbReference type="GO" id="GO:0034332">
    <property type="term" value="P:adherens junction organization"/>
    <property type="evidence" value="ECO:0007669"/>
    <property type="project" value="TreeGrafter"/>
</dbReference>
<dbReference type="CDD" id="cd11304">
    <property type="entry name" value="Cadherin_repeat"/>
    <property type="match status" value="9"/>
</dbReference>
<feature type="domain" description="Cadherin" evidence="19">
    <location>
        <begin position="177"/>
        <end position="286"/>
    </location>
</feature>
<accession>A0A662YKR5</accession>
<evidence type="ECO:0000256" key="7">
    <source>
        <dbReference type="ARBA" id="ARBA00022729"/>
    </source>
</evidence>
<dbReference type="GO" id="GO:0044331">
    <property type="term" value="P:cell-cell adhesion mediated by cadherin"/>
    <property type="evidence" value="ECO:0007669"/>
    <property type="project" value="TreeGrafter"/>
</dbReference>
<proteinExistence type="predicted"/>
<dbReference type="InterPro" id="IPR015919">
    <property type="entry name" value="Cadherin-like_sf"/>
</dbReference>
<evidence type="ECO:0000256" key="16">
    <source>
        <dbReference type="ARBA" id="ARBA00069031"/>
    </source>
</evidence>
<evidence type="ECO:0000256" key="11">
    <source>
        <dbReference type="ARBA" id="ARBA00022989"/>
    </source>
</evidence>
<evidence type="ECO:0000256" key="4">
    <source>
        <dbReference type="ARBA" id="ARBA00022490"/>
    </source>
</evidence>
<comment type="function">
    <text evidence="14">Cadherins are calcium-dependent cell adhesion proteins. They preferentially interact with themselves in a homophilic manner in connecting cells; cadherins may thus contribute to the sorting of heterogeneous cell types. Ligand for integrins alpha-E/beta-7, ITGAE:ITGAB7, alpha-4/beta-7, ITGA4:ITGAB7 and alpha-4/beta-1, ITGA4:ITGAB1 through which modulates CD4(+) T cells activation.</text>
</comment>
<feature type="domain" description="Cadherin" evidence="19">
    <location>
        <begin position="1528"/>
        <end position="1614"/>
    </location>
</feature>
<evidence type="ECO:0000256" key="5">
    <source>
        <dbReference type="ARBA" id="ARBA00022692"/>
    </source>
</evidence>
<comment type="subcellular location">
    <subcellularLocation>
        <location evidence="1">Cell membrane</location>
        <topology evidence="1">Single-pass type I membrane protein</topology>
    </subcellularLocation>
    <subcellularLocation>
        <location evidence="2">Cytoplasm</location>
    </subcellularLocation>
</comment>
<dbReference type="PANTHER" id="PTHR24027">
    <property type="entry name" value="CADHERIN-23"/>
    <property type="match status" value="1"/>
</dbReference>
<evidence type="ECO:0000313" key="21">
    <source>
        <dbReference type="Proteomes" id="UP000289886"/>
    </source>
</evidence>
<dbReference type="InterPro" id="IPR020894">
    <property type="entry name" value="Cadherin_CS"/>
</dbReference>
<evidence type="ECO:0000256" key="3">
    <source>
        <dbReference type="ARBA" id="ARBA00022475"/>
    </source>
</evidence>
<evidence type="ECO:0000313" key="20">
    <source>
        <dbReference type="EMBL" id="RXM97022.1"/>
    </source>
</evidence>
<dbReference type="GO" id="GO:0005509">
    <property type="term" value="F:calcium ion binding"/>
    <property type="evidence" value="ECO:0007669"/>
    <property type="project" value="UniProtKB-UniRule"/>
</dbReference>
<dbReference type="FunFam" id="2.60.40.60:FF:000031">
    <property type="entry name" value="Cadherin 3"/>
    <property type="match status" value="1"/>
</dbReference>
<evidence type="ECO:0000256" key="1">
    <source>
        <dbReference type="ARBA" id="ARBA00004251"/>
    </source>
</evidence>
<dbReference type="Proteomes" id="UP000289886">
    <property type="component" value="Unassembled WGS sequence"/>
</dbReference>
<evidence type="ECO:0000256" key="12">
    <source>
        <dbReference type="ARBA" id="ARBA00023136"/>
    </source>
</evidence>
<keyword evidence="11 18" id="KW-1133">Transmembrane helix</keyword>
<keyword evidence="8" id="KW-0677">Repeat</keyword>
<comment type="subunit">
    <text evidence="15">Homodimer. Component of a cadherin:catenin adhesion complex composed of at least of CDH26, beta-catenin/CTNNB1, alpha-catenin/CTNNA1 and p120 catenin/CTNND1.</text>
</comment>
<feature type="domain" description="Cadherin" evidence="19">
    <location>
        <begin position="1406"/>
        <end position="1513"/>
    </location>
</feature>
<dbReference type="GO" id="GO:0016342">
    <property type="term" value="C:catenin complex"/>
    <property type="evidence" value="ECO:0007669"/>
    <property type="project" value="TreeGrafter"/>
</dbReference>
<feature type="domain" description="Cadherin" evidence="19">
    <location>
        <begin position="296"/>
        <end position="407"/>
    </location>
</feature>
<comment type="caution">
    <text evidence="20">The sequence shown here is derived from an EMBL/GenBank/DDBJ whole genome shotgun (WGS) entry which is preliminary data.</text>
</comment>
<dbReference type="GO" id="GO:0008013">
    <property type="term" value="F:beta-catenin binding"/>
    <property type="evidence" value="ECO:0007669"/>
    <property type="project" value="TreeGrafter"/>
</dbReference>
<dbReference type="SMART" id="SM00112">
    <property type="entry name" value="CA"/>
    <property type="match status" value="10"/>
</dbReference>
<dbReference type="GO" id="GO:0007156">
    <property type="term" value="P:homophilic cell adhesion via plasma membrane adhesion molecules"/>
    <property type="evidence" value="ECO:0007669"/>
    <property type="project" value="InterPro"/>
</dbReference>
<feature type="domain" description="Cadherin" evidence="19">
    <location>
        <begin position="515"/>
        <end position="621"/>
    </location>
</feature>
<dbReference type="GO" id="GO:0016477">
    <property type="term" value="P:cell migration"/>
    <property type="evidence" value="ECO:0007669"/>
    <property type="project" value="TreeGrafter"/>
</dbReference>
<evidence type="ECO:0000259" key="19">
    <source>
        <dbReference type="PROSITE" id="PS50268"/>
    </source>
</evidence>
<dbReference type="Gene3D" id="4.10.900.10">
    <property type="entry name" value="TCF3-CBD (Catenin binding domain)"/>
    <property type="match status" value="1"/>
</dbReference>
<dbReference type="InterPro" id="IPR039808">
    <property type="entry name" value="Cadherin"/>
</dbReference>
<dbReference type="Pfam" id="PF00028">
    <property type="entry name" value="Cadherin"/>
    <property type="match status" value="9"/>
</dbReference>
<dbReference type="FunFam" id="2.60.40.60:FF:000011">
    <property type="entry name" value="Cadherin 1"/>
    <property type="match status" value="2"/>
</dbReference>
<evidence type="ECO:0000256" key="14">
    <source>
        <dbReference type="ARBA" id="ARBA00059993"/>
    </source>
</evidence>
<keyword evidence="10" id="KW-0130">Cell adhesion</keyword>
<dbReference type="FunFam" id="2.60.40.60:FF:000158">
    <property type="entry name" value="Dachsous cadherin-related 1"/>
    <property type="match status" value="1"/>
</dbReference>
<keyword evidence="21" id="KW-1185">Reference proteome</keyword>
<dbReference type="GO" id="GO:0045296">
    <property type="term" value="F:cadherin binding"/>
    <property type="evidence" value="ECO:0007669"/>
    <property type="project" value="TreeGrafter"/>
</dbReference>